<name>U9SZX2_RHIID</name>
<reference evidence="2" key="1">
    <citation type="submission" date="2013-07" db="EMBL/GenBank/DDBJ databases">
        <title>The genome of an arbuscular mycorrhizal fungus provides insights into the evolution of the oldest plant symbiosis.</title>
        <authorList>
            <consortium name="DOE Joint Genome Institute"/>
            <person name="Tisserant E."/>
            <person name="Malbreil M."/>
            <person name="Kuo A."/>
            <person name="Kohler A."/>
            <person name="Symeonidi A."/>
            <person name="Balestrini R."/>
            <person name="Charron P."/>
            <person name="Duensing N."/>
            <person name="Frei-dit-Frey N."/>
            <person name="Gianinazzi-Pearson V."/>
            <person name="Gilbert B."/>
            <person name="Handa Y."/>
            <person name="Hijri M."/>
            <person name="Kaul R."/>
            <person name="Kawaguchi M."/>
            <person name="Krajinski F."/>
            <person name="Lammers P."/>
            <person name="Lapierre D."/>
            <person name="Masclaux F.G."/>
            <person name="Murat C."/>
            <person name="Morin E."/>
            <person name="Ndikumana S."/>
            <person name="Pagni M."/>
            <person name="Petitpierre D."/>
            <person name="Requena N."/>
            <person name="Rosikiewicz P."/>
            <person name="Riley R."/>
            <person name="Saito K."/>
            <person name="San Clemente H."/>
            <person name="Shapiro H."/>
            <person name="van Tuinen D."/>
            <person name="Becard G."/>
            <person name="Bonfante P."/>
            <person name="Paszkowski U."/>
            <person name="Shachar-Hill Y."/>
            <person name="Young J.P."/>
            <person name="Sanders I.R."/>
            <person name="Henrissat B."/>
            <person name="Rensing S.A."/>
            <person name="Grigoriev I.V."/>
            <person name="Corradi N."/>
            <person name="Roux C."/>
            <person name="Martin F."/>
        </authorList>
    </citation>
    <scope>NUCLEOTIDE SEQUENCE</scope>
    <source>
        <strain evidence="2">DAOM 197198</strain>
    </source>
</reference>
<keyword evidence="1" id="KW-1133">Transmembrane helix</keyword>
<proteinExistence type="predicted"/>
<keyword evidence="1" id="KW-0812">Transmembrane</keyword>
<evidence type="ECO:0000313" key="2">
    <source>
        <dbReference type="EMBL" id="ESA01460.1"/>
    </source>
</evidence>
<feature type="transmembrane region" description="Helical" evidence="1">
    <location>
        <begin position="169"/>
        <end position="194"/>
    </location>
</feature>
<dbReference type="Gene3D" id="1.20.1170.10">
    <property type="match status" value="1"/>
</dbReference>
<accession>U9SZX2</accession>
<dbReference type="EMBL" id="KI296441">
    <property type="protein sequence ID" value="ESA01460.1"/>
    <property type="molecule type" value="Genomic_DNA"/>
</dbReference>
<gene>
    <name evidence="2" type="ORF">GLOINDRAFT_7484</name>
</gene>
<keyword evidence="1" id="KW-0472">Membrane</keyword>
<organism evidence="2">
    <name type="scientific">Rhizophagus irregularis (strain DAOM 181602 / DAOM 197198 / MUCL 43194)</name>
    <name type="common">Arbuscular mycorrhizal fungus</name>
    <name type="synonym">Glomus intraradices</name>
    <dbReference type="NCBI Taxonomy" id="747089"/>
    <lineage>
        <taxon>Eukaryota</taxon>
        <taxon>Fungi</taxon>
        <taxon>Fungi incertae sedis</taxon>
        <taxon>Mucoromycota</taxon>
        <taxon>Glomeromycotina</taxon>
        <taxon>Glomeromycetes</taxon>
        <taxon>Glomerales</taxon>
        <taxon>Glomeraceae</taxon>
        <taxon>Rhizophagus</taxon>
    </lineage>
</organism>
<dbReference type="VEuPathDB" id="FungiDB:RhiirFUN_015691"/>
<evidence type="ECO:0000256" key="1">
    <source>
        <dbReference type="SAM" id="Phobius"/>
    </source>
</evidence>
<protein>
    <submittedName>
        <fullName evidence="2">Uncharacterized protein</fullName>
    </submittedName>
</protein>
<dbReference type="AlphaFoldDB" id="U9SZX2"/>
<sequence length="200" mass="22438">MADTSSPTEPDINELQKEIIQSIEYFAQINRIRVEDNNFIQEKINQISEQRVIFLNFVEESISQSLKMCYHAKNLIVFAEWCENDGTNKEDLLEYLRSLLGDSKLHKSEATLLKKQIENIKNSLGGIAREISEYNDKITKERKDLSDGINKANKLTDDAKSIAKRVTGIGLIAAVLAAPFTGGVSLIVSVTFAVENLTIM</sequence>
<dbReference type="HOGENOM" id="CLU_1366898_0_0_1"/>